<dbReference type="GO" id="GO:0009279">
    <property type="term" value="C:cell outer membrane"/>
    <property type="evidence" value="ECO:0007669"/>
    <property type="project" value="UniProtKB-SubCell"/>
</dbReference>
<dbReference type="InterPro" id="IPR012910">
    <property type="entry name" value="Plug_dom"/>
</dbReference>
<dbReference type="InterPro" id="IPR000531">
    <property type="entry name" value="Beta-barrel_TonB"/>
</dbReference>
<dbReference type="InterPro" id="IPR036942">
    <property type="entry name" value="Beta-barrel_TonB_sf"/>
</dbReference>
<keyword evidence="8 15" id="KW-0675">Receptor</keyword>
<dbReference type="Gene3D" id="2.170.130.10">
    <property type="entry name" value="TonB-dependent receptor, plug domain"/>
    <property type="match status" value="1"/>
</dbReference>
<dbReference type="SUPFAM" id="SSF56935">
    <property type="entry name" value="Porins"/>
    <property type="match status" value="1"/>
</dbReference>
<dbReference type="NCBIfam" id="TIGR01783">
    <property type="entry name" value="TonB-siderophor"/>
    <property type="match status" value="1"/>
</dbReference>
<dbReference type="GO" id="GO:0015344">
    <property type="term" value="F:siderophore uptake transmembrane transporter activity"/>
    <property type="evidence" value="ECO:0007669"/>
    <property type="project" value="TreeGrafter"/>
</dbReference>
<keyword evidence="6 11" id="KW-0798">TonB box</keyword>
<dbReference type="GO" id="GO:0015891">
    <property type="term" value="P:siderophore transport"/>
    <property type="evidence" value="ECO:0007669"/>
    <property type="project" value="InterPro"/>
</dbReference>
<evidence type="ECO:0000256" key="10">
    <source>
        <dbReference type="PROSITE-ProRule" id="PRU01360"/>
    </source>
</evidence>
<keyword evidence="3 10" id="KW-0813">Transport</keyword>
<organism evidence="15 16">
    <name type="scientific">Lonepinella koalarum</name>
    <dbReference type="NCBI Taxonomy" id="53417"/>
    <lineage>
        <taxon>Bacteria</taxon>
        <taxon>Pseudomonadati</taxon>
        <taxon>Pseudomonadota</taxon>
        <taxon>Gammaproteobacteria</taxon>
        <taxon>Pasteurellales</taxon>
        <taxon>Pasteurellaceae</taxon>
        <taxon>Lonepinella</taxon>
    </lineage>
</organism>
<evidence type="ECO:0000256" key="1">
    <source>
        <dbReference type="ARBA" id="ARBA00004571"/>
    </source>
</evidence>
<evidence type="ECO:0000256" key="3">
    <source>
        <dbReference type="ARBA" id="ARBA00022448"/>
    </source>
</evidence>
<dbReference type="RefSeq" id="WP_132300658.1">
    <property type="nucleotide sequence ID" value="NZ_CP170642.1"/>
</dbReference>
<dbReference type="AlphaFoldDB" id="A0A4R1L0V2"/>
<dbReference type="CDD" id="cd01347">
    <property type="entry name" value="ligand_gated_channel"/>
    <property type="match status" value="1"/>
</dbReference>
<evidence type="ECO:0000256" key="8">
    <source>
        <dbReference type="ARBA" id="ARBA00023170"/>
    </source>
</evidence>
<comment type="similarity">
    <text evidence="2 10 11">Belongs to the TonB-dependent receptor family.</text>
</comment>
<dbReference type="InterPro" id="IPR010105">
    <property type="entry name" value="TonB_sidphr_rcpt"/>
</dbReference>
<evidence type="ECO:0000256" key="5">
    <source>
        <dbReference type="ARBA" id="ARBA00022692"/>
    </source>
</evidence>
<evidence type="ECO:0000256" key="11">
    <source>
        <dbReference type="RuleBase" id="RU003357"/>
    </source>
</evidence>
<dbReference type="InterPro" id="IPR039426">
    <property type="entry name" value="TonB-dep_rcpt-like"/>
</dbReference>
<dbReference type="InterPro" id="IPR037066">
    <property type="entry name" value="Plug_dom_sf"/>
</dbReference>
<evidence type="ECO:0000259" key="14">
    <source>
        <dbReference type="Pfam" id="PF07715"/>
    </source>
</evidence>
<sequence length="724" mass="79979">MKLKFSLIYTALFAGVSFGTFAETGQQRGGNEELEEIQVTSGELKQIGYHAMGTSAVSKVDVPIIDTPTTVNVVTSKLIEDRKPNDLIDALSSVSGVSQANTLGGIFDAVQKRGFGGNRDNSIMRNGSQAGPSHNFGATTETVEVLKGPTSVLYGIQDPGGVINVVTKKPQQEQKTIIGGTVGNNNMWGTQFDSTGSLGNGFAYRFIYDKQEKDYWRNFGEIKSTTYAPSISYENDNTKVLVAYEHLDYTQPFDRGTQIVNGSVVNIPAERRLDEPNNQTTGKTDNIQVKLEQKLNDHWKLNATYGYARDKYNYRQTRVVAVNTSETDTLNYSSTRILQPRTALRRLEKQAADQRIHSGSLNLVGEFSIGEIANRFIIGADASRNYRTTGPVFNNGGWSFINIDNPTYTNPDVTETVAANNWQINNIKTLGVYVQDTAYLTDSLIVTGGLRYEYFDQVAGRHALNATLVPNTDQHDGKMLYQFGSVYKFTPNLAVYANYAESFRPQYAIANAVDPNLPAEQGKSIEIGTKYESSNINATLALFNINKKNVAETDANNNLYIAGKQRSRGIEVDINGYITDKLSASLTYTYTKVENRQNDSFPSAVGKQLIGVPKHQGALFLSYDLGNFLGGDWRIGGGARYLGSWHAYDSSYTTSYKIPDATIYDAFLAYETKLASKKVSLQLNGKNLSDKVYYQSTAGNIDTFITPISLGYGREYLLNAKIEF</sequence>
<feature type="domain" description="TonB-dependent receptor plug" evidence="14">
    <location>
        <begin position="64"/>
        <end position="162"/>
    </location>
</feature>
<dbReference type="Proteomes" id="UP000295496">
    <property type="component" value="Unassembled WGS sequence"/>
</dbReference>
<keyword evidence="16" id="KW-1185">Reference proteome</keyword>
<comment type="caution">
    <text evidence="15">The sequence shown here is derived from an EMBL/GenBank/DDBJ whole genome shotgun (WGS) entry which is preliminary data.</text>
</comment>
<evidence type="ECO:0000256" key="6">
    <source>
        <dbReference type="ARBA" id="ARBA00023077"/>
    </source>
</evidence>
<evidence type="ECO:0000256" key="4">
    <source>
        <dbReference type="ARBA" id="ARBA00022452"/>
    </source>
</evidence>
<keyword evidence="5 10" id="KW-0812">Transmembrane</keyword>
<evidence type="ECO:0000256" key="2">
    <source>
        <dbReference type="ARBA" id="ARBA00009810"/>
    </source>
</evidence>
<dbReference type="PANTHER" id="PTHR32552:SF85">
    <property type="entry name" value="BLL7968 PROTEIN"/>
    <property type="match status" value="1"/>
</dbReference>
<dbReference type="Pfam" id="PF07715">
    <property type="entry name" value="Plug"/>
    <property type="match status" value="1"/>
</dbReference>
<feature type="domain" description="TonB-dependent receptor-like beta-barrel" evidence="13">
    <location>
        <begin position="228"/>
        <end position="688"/>
    </location>
</feature>
<evidence type="ECO:0000256" key="12">
    <source>
        <dbReference type="SAM" id="SignalP"/>
    </source>
</evidence>
<reference evidence="15 16" key="1">
    <citation type="submission" date="2019-03" db="EMBL/GenBank/DDBJ databases">
        <title>Genomic Encyclopedia of Type Strains, Phase IV (KMG-IV): sequencing the most valuable type-strain genomes for metagenomic binning, comparative biology and taxonomic classification.</title>
        <authorList>
            <person name="Goeker M."/>
        </authorList>
    </citation>
    <scope>NUCLEOTIDE SEQUENCE [LARGE SCALE GENOMIC DNA]</scope>
    <source>
        <strain evidence="15 16">DSM 10053</strain>
    </source>
</reference>
<keyword evidence="12" id="KW-0732">Signal</keyword>
<dbReference type="PANTHER" id="PTHR32552">
    <property type="entry name" value="FERRICHROME IRON RECEPTOR-RELATED"/>
    <property type="match status" value="1"/>
</dbReference>
<evidence type="ECO:0000313" key="15">
    <source>
        <dbReference type="EMBL" id="TCK70463.1"/>
    </source>
</evidence>
<evidence type="ECO:0000259" key="13">
    <source>
        <dbReference type="Pfam" id="PF00593"/>
    </source>
</evidence>
<keyword evidence="9 10" id="KW-0998">Cell outer membrane</keyword>
<evidence type="ECO:0000313" key="16">
    <source>
        <dbReference type="Proteomes" id="UP000295496"/>
    </source>
</evidence>
<dbReference type="Pfam" id="PF00593">
    <property type="entry name" value="TonB_dep_Rec_b-barrel"/>
    <property type="match status" value="1"/>
</dbReference>
<keyword evidence="7 10" id="KW-0472">Membrane</keyword>
<name>A0A4R1L0V2_9PAST</name>
<accession>A0A4R1L0V2</accession>
<feature type="signal peptide" evidence="12">
    <location>
        <begin position="1"/>
        <end position="22"/>
    </location>
</feature>
<protein>
    <submittedName>
        <fullName evidence="15">Iron complex outermembrane receptor protein</fullName>
    </submittedName>
</protein>
<dbReference type="PROSITE" id="PS52016">
    <property type="entry name" value="TONB_DEPENDENT_REC_3"/>
    <property type="match status" value="1"/>
</dbReference>
<gene>
    <name evidence="15" type="ORF">EV692_0738</name>
</gene>
<dbReference type="GO" id="GO:0038023">
    <property type="term" value="F:signaling receptor activity"/>
    <property type="evidence" value="ECO:0007669"/>
    <property type="project" value="InterPro"/>
</dbReference>
<comment type="subcellular location">
    <subcellularLocation>
        <location evidence="1 10">Cell outer membrane</location>
        <topology evidence="1 10">Multi-pass membrane protein</topology>
    </subcellularLocation>
</comment>
<feature type="chain" id="PRO_5030099170" evidence="12">
    <location>
        <begin position="23"/>
        <end position="724"/>
    </location>
</feature>
<keyword evidence="4 10" id="KW-1134">Transmembrane beta strand</keyword>
<dbReference type="EMBL" id="SMGJ01000002">
    <property type="protein sequence ID" value="TCK70463.1"/>
    <property type="molecule type" value="Genomic_DNA"/>
</dbReference>
<dbReference type="Gene3D" id="2.40.170.20">
    <property type="entry name" value="TonB-dependent receptor, beta-barrel domain"/>
    <property type="match status" value="1"/>
</dbReference>
<evidence type="ECO:0000256" key="7">
    <source>
        <dbReference type="ARBA" id="ARBA00023136"/>
    </source>
</evidence>
<evidence type="ECO:0000256" key="9">
    <source>
        <dbReference type="ARBA" id="ARBA00023237"/>
    </source>
</evidence>
<proteinExistence type="inferred from homology"/>